<evidence type="ECO:0000256" key="2">
    <source>
        <dbReference type="SAM" id="Phobius"/>
    </source>
</evidence>
<organism evidence="4 5">
    <name type="scientific">Ornithinimicrobium cryptoxanthini</name>
    <dbReference type="NCBI Taxonomy" id="2934161"/>
    <lineage>
        <taxon>Bacteria</taxon>
        <taxon>Bacillati</taxon>
        <taxon>Actinomycetota</taxon>
        <taxon>Actinomycetes</taxon>
        <taxon>Micrococcales</taxon>
        <taxon>Ornithinimicrobiaceae</taxon>
        <taxon>Ornithinimicrobium</taxon>
    </lineage>
</organism>
<feature type="compositionally biased region" description="Low complexity" evidence="1">
    <location>
        <begin position="238"/>
        <end position="252"/>
    </location>
</feature>
<feature type="chain" id="PRO_5045739656" evidence="3">
    <location>
        <begin position="28"/>
        <end position="320"/>
    </location>
</feature>
<reference evidence="4" key="1">
    <citation type="submission" date="2022-06" db="EMBL/GenBank/DDBJ databases">
        <title>Ornithinimicrobium JY.X270.</title>
        <authorList>
            <person name="Huang Y."/>
        </authorList>
    </citation>
    <scope>NUCLEOTIDE SEQUENCE</scope>
    <source>
        <strain evidence="4">JY.X270</strain>
    </source>
</reference>
<feature type="transmembrane region" description="Helical" evidence="2">
    <location>
        <begin position="265"/>
        <end position="285"/>
    </location>
</feature>
<protein>
    <submittedName>
        <fullName evidence="4">SCO2322 family protein</fullName>
    </submittedName>
</protein>
<dbReference type="NCBIfam" id="NF040672">
    <property type="entry name" value="SCO2322_fam"/>
    <property type="match status" value="1"/>
</dbReference>
<name>A0ABY4YL58_9MICO</name>
<dbReference type="EMBL" id="CP099490">
    <property type="protein sequence ID" value="USQ77530.1"/>
    <property type="molecule type" value="Genomic_DNA"/>
</dbReference>
<keyword evidence="2" id="KW-0472">Membrane</keyword>
<feature type="compositionally biased region" description="Low complexity" evidence="1">
    <location>
        <begin position="194"/>
        <end position="204"/>
    </location>
</feature>
<feature type="region of interest" description="Disordered" evidence="1">
    <location>
        <begin position="300"/>
        <end position="320"/>
    </location>
</feature>
<keyword evidence="3" id="KW-0732">Signal</keyword>
<evidence type="ECO:0000256" key="3">
    <source>
        <dbReference type="SAM" id="SignalP"/>
    </source>
</evidence>
<accession>A0ABY4YL58</accession>
<sequence>MTRLYRLICASVLALAVAVVAPMAAHAVAYQFWGFYQLTNDGEWDFATEGANAAVPEDGAVDGYRFAFSAGDDDERVPRDAPGFDDLCAGTAAADGMKRVGLVLDTGRDVDAPEGETPPEPSARCVVADEDATSQEILVQAVQDIRTDDSGLICGIAGFPEQGCGDEVSEPTPEQLAADEPIEIPIVDGDATEEPSATETSAEPTSEEATAETTDATTEDESTDDATSQESTEDETNAEATATDAEPTPGEADTTQDSDSGIPPWAWAVGVVLLLGILAWAASAARNRRLDAAHDHYLDEFRDDPRDGFSGHGPDDFDRR</sequence>
<keyword evidence="2" id="KW-0812">Transmembrane</keyword>
<proteinExistence type="predicted"/>
<gene>
    <name evidence="4" type="ORF">NF557_06380</name>
</gene>
<dbReference type="Proteomes" id="UP001056535">
    <property type="component" value="Chromosome"/>
</dbReference>
<evidence type="ECO:0000256" key="1">
    <source>
        <dbReference type="SAM" id="MobiDB-lite"/>
    </source>
</evidence>
<evidence type="ECO:0000313" key="5">
    <source>
        <dbReference type="Proteomes" id="UP001056535"/>
    </source>
</evidence>
<dbReference type="RefSeq" id="WP_252622748.1">
    <property type="nucleotide sequence ID" value="NZ_CP099490.1"/>
</dbReference>
<feature type="signal peptide" evidence="3">
    <location>
        <begin position="1"/>
        <end position="27"/>
    </location>
</feature>
<feature type="region of interest" description="Disordered" evidence="1">
    <location>
        <begin position="188"/>
        <end position="262"/>
    </location>
</feature>
<evidence type="ECO:0000313" key="4">
    <source>
        <dbReference type="EMBL" id="USQ77530.1"/>
    </source>
</evidence>
<keyword evidence="2" id="KW-1133">Transmembrane helix</keyword>
<keyword evidence="5" id="KW-1185">Reference proteome</keyword>
<dbReference type="InterPro" id="IPR047703">
    <property type="entry name" value="SCO2322-like"/>
</dbReference>